<dbReference type="Pfam" id="PF11042">
    <property type="entry name" value="DUF2750"/>
    <property type="match status" value="1"/>
</dbReference>
<name>A0A511JC55_9CELL</name>
<proteinExistence type="predicted"/>
<accession>A0A511JC55</accession>
<dbReference type="Proteomes" id="UP000321720">
    <property type="component" value="Unassembled WGS sequence"/>
</dbReference>
<keyword evidence="2" id="KW-1185">Reference proteome</keyword>
<evidence type="ECO:0000313" key="2">
    <source>
        <dbReference type="Proteomes" id="UP000321720"/>
    </source>
</evidence>
<dbReference type="InterPro" id="IPR021284">
    <property type="entry name" value="DUF2750"/>
</dbReference>
<dbReference type="AlphaFoldDB" id="A0A511JC55"/>
<gene>
    <name evidence="1" type="ORF">CCO02nite_22160</name>
</gene>
<protein>
    <recommendedName>
        <fullName evidence="3">DUF2750 domain-containing protein</fullName>
    </recommendedName>
</protein>
<evidence type="ECO:0008006" key="3">
    <source>
        <dbReference type="Google" id="ProtNLM"/>
    </source>
</evidence>
<evidence type="ECO:0000313" key="1">
    <source>
        <dbReference type="EMBL" id="GEL95558.1"/>
    </source>
</evidence>
<dbReference type="RefSeq" id="WP_146843194.1">
    <property type="nucleotide sequence ID" value="NZ_BJWG01000009.1"/>
</dbReference>
<dbReference type="EMBL" id="BJWG01000009">
    <property type="protein sequence ID" value="GEL95558.1"/>
    <property type="molecule type" value="Genomic_DNA"/>
</dbReference>
<reference evidence="1 2" key="1">
    <citation type="submission" date="2019-07" db="EMBL/GenBank/DDBJ databases">
        <title>Whole genome shotgun sequence of Cellulomonas composti NBRC 100758.</title>
        <authorList>
            <person name="Hosoyama A."/>
            <person name="Uohara A."/>
            <person name="Ohji S."/>
            <person name="Ichikawa N."/>
        </authorList>
    </citation>
    <scope>NUCLEOTIDE SEQUENCE [LARGE SCALE GENOMIC DNA]</scope>
    <source>
        <strain evidence="1 2">NBRC 100758</strain>
    </source>
</reference>
<comment type="caution">
    <text evidence="1">The sequence shown here is derived from an EMBL/GenBank/DDBJ whole genome shotgun (WGS) entry which is preliminary data.</text>
</comment>
<sequence length="122" mass="13115">MGISAAQATAFYEEAVREGSVWAVRDGDGFPAPLSPEGRRAMPFWSLRSRAEKVIATVPDYGAFVPVELSLGVFLSRWLPGLERDDIRVGVNWSGTAATGYDLAAREVALNLAALGRSSTRS</sequence>
<dbReference type="OrthoDB" id="2936081at2"/>
<organism evidence="1 2">
    <name type="scientific">Cellulomonas composti</name>
    <dbReference type="NCBI Taxonomy" id="266130"/>
    <lineage>
        <taxon>Bacteria</taxon>
        <taxon>Bacillati</taxon>
        <taxon>Actinomycetota</taxon>
        <taxon>Actinomycetes</taxon>
        <taxon>Micrococcales</taxon>
        <taxon>Cellulomonadaceae</taxon>
        <taxon>Cellulomonas</taxon>
    </lineage>
</organism>